<keyword evidence="3" id="KW-1185">Reference proteome</keyword>
<evidence type="ECO:0000256" key="1">
    <source>
        <dbReference type="SAM" id="MobiDB-lite"/>
    </source>
</evidence>
<name>A0AAD7CHK8_MYCRO</name>
<evidence type="ECO:0000313" key="2">
    <source>
        <dbReference type="EMBL" id="KAJ7648916.1"/>
    </source>
</evidence>
<reference evidence="2" key="1">
    <citation type="submission" date="2023-03" db="EMBL/GenBank/DDBJ databases">
        <title>Massive genome expansion in bonnet fungi (Mycena s.s.) driven by repeated elements and novel gene families across ecological guilds.</title>
        <authorList>
            <consortium name="Lawrence Berkeley National Laboratory"/>
            <person name="Harder C.B."/>
            <person name="Miyauchi S."/>
            <person name="Viragh M."/>
            <person name="Kuo A."/>
            <person name="Thoen E."/>
            <person name="Andreopoulos B."/>
            <person name="Lu D."/>
            <person name="Skrede I."/>
            <person name="Drula E."/>
            <person name="Henrissat B."/>
            <person name="Morin E."/>
            <person name="Kohler A."/>
            <person name="Barry K."/>
            <person name="LaButti K."/>
            <person name="Morin E."/>
            <person name="Salamov A."/>
            <person name="Lipzen A."/>
            <person name="Mereny Z."/>
            <person name="Hegedus B."/>
            <person name="Baldrian P."/>
            <person name="Stursova M."/>
            <person name="Weitz H."/>
            <person name="Taylor A."/>
            <person name="Grigoriev I.V."/>
            <person name="Nagy L.G."/>
            <person name="Martin F."/>
            <person name="Kauserud H."/>
        </authorList>
    </citation>
    <scope>NUCLEOTIDE SEQUENCE</scope>
    <source>
        <strain evidence="2">CBHHK067</strain>
    </source>
</reference>
<proteinExistence type="predicted"/>
<accession>A0AAD7CHK8</accession>
<dbReference type="AlphaFoldDB" id="A0AAD7CHK8"/>
<sequence>LANVGGTQLRADFVCNPSRATSYRVLLAPRHPPRHRRDRQLQRLGACVRLWSFLGTSTLYPRLRSNTIFATLHISYARFPVAPASSYADYGWAVQAVMRGQWAWCAGRASSPRSSRSCSRCTRPGSGCVKGFVYLARGRRSSATTSTTSSTSPSHSASLAAKDTPSAPRSPPTSTPTRAPSRATPAQPAPHALARHRVVVGPPRLAVDRAAGRAAAAAARGREHPHAESRARDAPDPAAREVSESLIAVLPGAGGVVGYVRGR</sequence>
<protein>
    <submittedName>
        <fullName evidence="2">Uncharacterized protein</fullName>
    </submittedName>
</protein>
<evidence type="ECO:0000313" key="3">
    <source>
        <dbReference type="Proteomes" id="UP001221757"/>
    </source>
</evidence>
<dbReference type="EMBL" id="JARKIE010000371">
    <property type="protein sequence ID" value="KAJ7648916.1"/>
    <property type="molecule type" value="Genomic_DNA"/>
</dbReference>
<feature type="compositionally biased region" description="Low complexity" evidence="1">
    <location>
        <begin position="141"/>
        <end position="167"/>
    </location>
</feature>
<organism evidence="2 3">
    <name type="scientific">Mycena rosella</name>
    <name type="common">Pink bonnet</name>
    <name type="synonym">Agaricus rosellus</name>
    <dbReference type="NCBI Taxonomy" id="1033263"/>
    <lineage>
        <taxon>Eukaryota</taxon>
        <taxon>Fungi</taxon>
        <taxon>Dikarya</taxon>
        <taxon>Basidiomycota</taxon>
        <taxon>Agaricomycotina</taxon>
        <taxon>Agaricomycetes</taxon>
        <taxon>Agaricomycetidae</taxon>
        <taxon>Agaricales</taxon>
        <taxon>Marasmiineae</taxon>
        <taxon>Mycenaceae</taxon>
        <taxon>Mycena</taxon>
    </lineage>
</organism>
<feature type="compositionally biased region" description="Low complexity" evidence="1">
    <location>
        <begin position="175"/>
        <end position="190"/>
    </location>
</feature>
<comment type="caution">
    <text evidence="2">The sequence shown here is derived from an EMBL/GenBank/DDBJ whole genome shotgun (WGS) entry which is preliminary data.</text>
</comment>
<gene>
    <name evidence="2" type="ORF">B0H17DRAFT_1102739</name>
</gene>
<dbReference type="Proteomes" id="UP001221757">
    <property type="component" value="Unassembled WGS sequence"/>
</dbReference>
<feature type="compositionally biased region" description="Basic and acidic residues" evidence="1">
    <location>
        <begin position="220"/>
        <end position="236"/>
    </location>
</feature>
<feature type="region of interest" description="Disordered" evidence="1">
    <location>
        <begin position="211"/>
        <end position="236"/>
    </location>
</feature>
<feature type="non-terminal residue" evidence="2">
    <location>
        <position position="1"/>
    </location>
</feature>
<feature type="region of interest" description="Disordered" evidence="1">
    <location>
        <begin position="140"/>
        <end position="193"/>
    </location>
</feature>